<dbReference type="InterPro" id="IPR029058">
    <property type="entry name" value="AB_hydrolase_fold"/>
</dbReference>
<dbReference type="GeneID" id="100368707"/>
<dbReference type="Pfam" id="PF05705">
    <property type="entry name" value="DUF829"/>
    <property type="match status" value="1"/>
</dbReference>
<sequence length="327" mass="37376">MINSTRLLINPLGTVGILKLATQPISLTWTLAISGAKRNVHMRLLTDIAQARNMSTHQISKYIELVRPPSSSESGIQDAEEKLKGPLVMMLPWLGSTPKSVRYYQDIYLKRNWEILMVHSQVGHFLWPPRATALTRQLLDYLKNEQSNRPIVIHAFSIGCYIYAMSLLHLAKSSKYDGVKSQIIGQIFDSMVIGGLHKMATGVAKTTHDNAFVQKLILKSSLAYFWLTKCVTVKNYDQSLDTIKHTPVIAPILCFYCMNDIMSDPECVEDLVRFWEEDLGIQMSTKWWPASVHAQHLRHHPRDYMSALDRFLSQLDFKFNDNVKARL</sequence>
<gene>
    <name evidence="2" type="primary">LOC100368707</name>
</gene>
<proteinExistence type="predicted"/>
<evidence type="ECO:0000313" key="1">
    <source>
        <dbReference type="Proteomes" id="UP000694865"/>
    </source>
</evidence>
<name>A0ABM0LTY0_SACKO</name>
<accession>A0ABM0LTY0</accession>
<dbReference type="Proteomes" id="UP000694865">
    <property type="component" value="Unplaced"/>
</dbReference>
<dbReference type="RefSeq" id="XP_006811221.1">
    <property type="nucleotide sequence ID" value="XM_006811158.1"/>
</dbReference>
<reference evidence="2" key="1">
    <citation type="submission" date="2025-08" db="UniProtKB">
        <authorList>
            <consortium name="RefSeq"/>
        </authorList>
    </citation>
    <scope>IDENTIFICATION</scope>
    <source>
        <tissue evidence="2">Testes</tissue>
    </source>
</reference>
<evidence type="ECO:0000313" key="2">
    <source>
        <dbReference type="RefSeq" id="XP_006811221.1"/>
    </source>
</evidence>
<dbReference type="InterPro" id="IPR008547">
    <property type="entry name" value="DUF829_TMEM53"/>
</dbReference>
<dbReference type="PANTHER" id="PTHR20908">
    <property type="entry name" value="LD15586P"/>
    <property type="match status" value="1"/>
</dbReference>
<keyword evidence="1" id="KW-1185">Reference proteome</keyword>
<organism evidence="1 2">
    <name type="scientific">Saccoglossus kowalevskii</name>
    <name type="common">Acorn worm</name>
    <dbReference type="NCBI Taxonomy" id="10224"/>
    <lineage>
        <taxon>Eukaryota</taxon>
        <taxon>Metazoa</taxon>
        <taxon>Hemichordata</taxon>
        <taxon>Enteropneusta</taxon>
        <taxon>Harrimaniidae</taxon>
        <taxon>Saccoglossus</taxon>
    </lineage>
</organism>
<dbReference type="PANTHER" id="PTHR20908:SF4">
    <property type="entry name" value="SI:DKEY-5I3.5"/>
    <property type="match status" value="1"/>
</dbReference>
<dbReference type="Gene3D" id="3.40.50.1820">
    <property type="entry name" value="alpha/beta hydrolase"/>
    <property type="match status" value="1"/>
</dbReference>
<protein>
    <submittedName>
        <fullName evidence="2">Uncharacterized protein LOC100368707</fullName>
    </submittedName>
</protein>
<dbReference type="SUPFAM" id="SSF53474">
    <property type="entry name" value="alpha/beta-Hydrolases"/>
    <property type="match status" value="1"/>
</dbReference>